<keyword evidence="5" id="KW-0067">ATP-binding</keyword>
<feature type="compositionally biased region" description="Basic residues" evidence="8">
    <location>
        <begin position="239"/>
        <end position="252"/>
    </location>
</feature>
<feature type="compositionally biased region" description="Polar residues" evidence="8">
    <location>
        <begin position="279"/>
        <end position="290"/>
    </location>
</feature>
<dbReference type="InterPro" id="IPR038718">
    <property type="entry name" value="SNF2-like_sf"/>
</dbReference>
<reference evidence="10" key="1">
    <citation type="submission" date="2021-06" db="EMBL/GenBank/DDBJ databases">
        <title>Parelaphostrongylus tenuis whole genome reference sequence.</title>
        <authorList>
            <person name="Garwood T.J."/>
            <person name="Larsen P.A."/>
            <person name="Fountain-Jones N.M."/>
            <person name="Garbe J.R."/>
            <person name="Macchietto M.G."/>
            <person name="Kania S.A."/>
            <person name="Gerhold R.W."/>
            <person name="Richards J.E."/>
            <person name="Wolf T.M."/>
        </authorList>
    </citation>
    <scope>NUCLEOTIDE SEQUENCE</scope>
    <source>
        <strain evidence="10">MNPRO001-30</strain>
        <tissue evidence="10">Meninges</tissue>
    </source>
</reference>
<evidence type="ECO:0000256" key="7">
    <source>
        <dbReference type="ARBA" id="ARBA00023242"/>
    </source>
</evidence>
<feature type="compositionally biased region" description="Polar residues" evidence="8">
    <location>
        <begin position="253"/>
        <end position="268"/>
    </location>
</feature>
<evidence type="ECO:0000313" key="11">
    <source>
        <dbReference type="Proteomes" id="UP001196413"/>
    </source>
</evidence>
<dbReference type="EMBL" id="JAHQIW010002671">
    <property type="protein sequence ID" value="KAJ1356053.1"/>
    <property type="molecule type" value="Genomic_DNA"/>
</dbReference>
<evidence type="ECO:0000259" key="9">
    <source>
        <dbReference type="Pfam" id="PF00176"/>
    </source>
</evidence>
<evidence type="ECO:0000256" key="2">
    <source>
        <dbReference type="ARBA" id="ARBA00007025"/>
    </source>
</evidence>
<comment type="subcellular location">
    <subcellularLocation>
        <location evidence="1">Nucleus</location>
    </subcellularLocation>
</comment>
<dbReference type="InterPro" id="IPR027417">
    <property type="entry name" value="P-loop_NTPase"/>
</dbReference>
<keyword evidence="7" id="KW-0539">Nucleus</keyword>
<sequence length="553" mass="60603">MTITAMISYFLISEHESVNITMLSQKIVLNMADAQLRSAATIDFAEAASTSSPSMSAEHPVTPVSSRNDRSSALPSGHLDDSIEVIDILSSPERDVTPSSEDCNNLAPELGPLNGNGLKNLNFTMISLLSSLDQELSSRHTLSGAYASHCTIGAPGLLSLSNRGSLHGAPVHCQESSVYEAATECSSIEDLPGVKPNMTSIHDGQDGIDNDKSGADTIDLVSDEDFEMQELIREERRLRSGKPLRKRKKVTNQKKLSNLVSSAQKLLRSSSSDSDISSQYDEGTLPTSNIAKRKRRRLLEASDSDASYEATSGSDETGKGMTDDDEEEEEEEEVDFRKSKPKKKAHDVKKDESDEDDSVNEKSSRVSCAPKRIMSKDELQQETLEAEKAEKERRKRLEQKQKEFNGIEFVEGVDIAPALVSGTSSVQKLKSVVVDPDKNGDPPVPVSVHSSLVRVLKPHQAEGIQFMYDCVFESIDRLGEQGGGGILAHCMGLGKTLQVITFLHTVMTHPKTKSFAKRVLIVVPKNVILNWCKEFQKWLDDNDPDLAVIDVCG</sequence>
<keyword evidence="4" id="KW-0347">Helicase</keyword>
<keyword evidence="6" id="KW-0238">DNA-binding</keyword>
<evidence type="ECO:0000256" key="8">
    <source>
        <dbReference type="SAM" id="MobiDB-lite"/>
    </source>
</evidence>
<dbReference type="SUPFAM" id="SSF52540">
    <property type="entry name" value="P-loop containing nucleoside triphosphate hydrolases"/>
    <property type="match status" value="1"/>
</dbReference>
<evidence type="ECO:0000256" key="3">
    <source>
        <dbReference type="ARBA" id="ARBA00022741"/>
    </source>
</evidence>
<dbReference type="GO" id="GO:0016887">
    <property type="term" value="F:ATP hydrolysis activity"/>
    <property type="evidence" value="ECO:0007669"/>
    <property type="project" value="InterPro"/>
</dbReference>
<dbReference type="PANTHER" id="PTHR45797:SF3">
    <property type="entry name" value="TRANSCRIPTIONAL REGULATOR ATRX HOMOLOG"/>
    <property type="match status" value="1"/>
</dbReference>
<keyword evidence="11" id="KW-1185">Reference proteome</keyword>
<organism evidence="10 11">
    <name type="scientific">Parelaphostrongylus tenuis</name>
    <name type="common">Meningeal worm</name>
    <dbReference type="NCBI Taxonomy" id="148309"/>
    <lineage>
        <taxon>Eukaryota</taxon>
        <taxon>Metazoa</taxon>
        <taxon>Ecdysozoa</taxon>
        <taxon>Nematoda</taxon>
        <taxon>Chromadorea</taxon>
        <taxon>Rhabditida</taxon>
        <taxon>Rhabditina</taxon>
        <taxon>Rhabditomorpha</taxon>
        <taxon>Strongyloidea</taxon>
        <taxon>Metastrongylidae</taxon>
        <taxon>Parelaphostrongylus</taxon>
    </lineage>
</organism>
<gene>
    <name evidence="10" type="ORF">KIN20_013676</name>
</gene>
<feature type="compositionally biased region" description="Polar residues" evidence="8">
    <location>
        <begin position="63"/>
        <end position="74"/>
    </location>
</feature>
<dbReference type="InterPro" id="IPR000330">
    <property type="entry name" value="SNF2_N"/>
</dbReference>
<keyword evidence="3" id="KW-0547">Nucleotide-binding</keyword>
<dbReference type="InterPro" id="IPR044574">
    <property type="entry name" value="ARIP4-like"/>
</dbReference>
<evidence type="ECO:0000256" key="1">
    <source>
        <dbReference type="ARBA" id="ARBA00004123"/>
    </source>
</evidence>
<dbReference type="GO" id="GO:0004386">
    <property type="term" value="F:helicase activity"/>
    <property type="evidence" value="ECO:0007669"/>
    <property type="project" value="UniProtKB-KW"/>
</dbReference>
<dbReference type="PANTHER" id="PTHR45797">
    <property type="entry name" value="RAD54-LIKE"/>
    <property type="match status" value="1"/>
</dbReference>
<evidence type="ECO:0000256" key="4">
    <source>
        <dbReference type="ARBA" id="ARBA00022806"/>
    </source>
</evidence>
<feature type="region of interest" description="Disordered" evidence="8">
    <location>
        <begin position="48"/>
        <end position="78"/>
    </location>
</feature>
<feature type="region of interest" description="Disordered" evidence="8">
    <location>
        <begin position="237"/>
        <end position="381"/>
    </location>
</feature>
<comment type="similarity">
    <text evidence="2">Belongs to the SNF2/RAD54 helicase family.</text>
</comment>
<evidence type="ECO:0000256" key="5">
    <source>
        <dbReference type="ARBA" id="ARBA00022840"/>
    </source>
</evidence>
<dbReference type="Pfam" id="PF00176">
    <property type="entry name" value="SNF2-rel_dom"/>
    <property type="match status" value="1"/>
</dbReference>
<feature type="compositionally biased region" description="Acidic residues" evidence="8">
    <location>
        <begin position="323"/>
        <end position="334"/>
    </location>
</feature>
<name>A0AAD5QL65_PARTN</name>
<dbReference type="Proteomes" id="UP001196413">
    <property type="component" value="Unassembled WGS sequence"/>
</dbReference>
<evidence type="ECO:0000313" key="10">
    <source>
        <dbReference type="EMBL" id="KAJ1356053.1"/>
    </source>
</evidence>
<dbReference type="AlphaFoldDB" id="A0AAD5QL65"/>
<feature type="domain" description="SNF2 N-terminal" evidence="9">
    <location>
        <begin position="459"/>
        <end position="542"/>
    </location>
</feature>
<dbReference type="Gene3D" id="3.40.50.10810">
    <property type="entry name" value="Tandem AAA-ATPase domain"/>
    <property type="match status" value="1"/>
</dbReference>
<keyword evidence="4" id="KW-0378">Hydrolase</keyword>
<dbReference type="GO" id="GO:0003677">
    <property type="term" value="F:DNA binding"/>
    <property type="evidence" value="ECO:0007669"/>
    <property type="project" value="UniProtKB-KW"/>
</dbReference>
<protein>
    <recommendedName>
        <fullName evidence="9">SNF2 N-terminal domain-containing protein</fullName>
    </recommendedName>
</protein>
<dbReference type="GO" id="GO:0005634">
    <property type="term" value="C:nucleus"/>
    <property type="evidence" value="ECO:0007669"/>
    <property type="project" value="UniProtKB-SubCell"/>
</dbReference>
<dbReference type="GO" id="GO:0005524">
    <property type="term" value="F:ATP binding"/>
    <property type="evidence" value="ECO:0007669"/>
    <property type="project" value="UniProtKB-KW"/>
</dbReference>
<feature type="compositionally biased region" description="Low complexity" evidence="8">
    <location>
        <begin position="269"/>
        <end position="278"/>
    </location>
</feature>
<comment type="caution">
    <text evidence="10">The sequence shown here is derived from an EMBL/GenBank/DDBJ whole genome shotgun (WGS) entry which is preliminary data.</text>
</comment>
<accession>A0AAD5QL65</accession>
<evidence type="ECO:0000256" key="6">
    <source>
        <dbReference type="ARBA" id="ARBA00023125"/>
    </source>
</evidence>
<proteinExistence type="inferred from homology"/>